<proteinExistence type="predicted"/>
<keyword evidence="4" id="KW-1185">Reference proteome</keyword>
<evidence type="ECO:0000313" key="3">
    <source>
        <dbReference type="EMBL" id="KAJ4019461.1"/>
    </source>
</evidence>
<reference evidence="3" key="1">
    <citation type="submission" date="2022-10" db="EMBL/GenBank/DDBJ databases">
        <title>Fusarium specimens isolated from Avocado Roots.</title>
        <authorList>
            <person name="Stajich J."/>
            <person name="Roper C."/>
            <person name="Heimlech-Rivalta G."/>
        </authorList>
    </citation>
    <scope>NUCLEOTIDE SEQUENCE</scope>
    <source>
        <strain evidence="3">CF00143</strain>
    </source>
</reference>
<protein>
    <submittedName>
        <fullName evidence="3">Uncharacterized protein</fullName>
    </submittedName>
</protein>
<feature type="signal peptide" evidence="2">
    <location>
        <begin position="1"/>
        <end position="24"/>
    </location>
</feature>
<keyword evidence="2" id="KW-0732">Signal</keyword>
<gene>
    <name evidence="3" type="ORF">NW766_003188</name>
</gene>
<evidence type="ECO:0000256" key="2">
    <source>
        <dbReference type="SAM" id="SignalP"/>
    </source>
</evidence>
<comment type="caution">
    <text evidence="3">The sequence shown here is derived from an EMBL/GenBank/DDBJ whole genome shotgun (WGS) entry which is preliminary data.</text>
</comment>
<dbReference type="AlphaFoldDB" id="A0A9W8PVT0"/>
<feature type="chain" id="PRO_5040909851" evidence="2">
    <location>
        <begin position="25"/>
        <end position="182"/>
    </location>
</feature>
<evidence type="ECO:0000313" key="4">
    <source>
        <dbReference type="Proteomes" id="UP001152130"/>
    </source>
</evidence>
<dbReference type="Proteomes" id="UP001152130">
    <property type="component" value="Unassembled WGS sequence"/>
</dbReference>
<organism evidence="3 4">
    <name type="scientific">Fusarium irregulare</name>
    <dbReference type="NCBI Taxonomy" id="2494466"/>
    <lineage>
        <taxon>Eukaryota</taxon>
        <taxon>Fungi</taxon>
        <taxon>Dikarya</taxon>
        <taxon>Ascomycota</taxon>
        <taxon>Pezizomycotina</taxon>
        <taxon>Sordariomycetes</taxon>
        <taxon>Hypocreomycetidae</taxon>
        <taxon>Hypocreales</taxon>
        <taxon>Nectriaceae</taxon>
        <taxon>Fusarium</taxon>
        <taxon>Fusarium incarnatum-equiseti species complex</taxon>
    </lineage>
</organism>
<feature type="region of interest" description="Disordered" evidence="1">
    <location>
        <begin position="161"/>
        <end position="182"/>
    </location>
</feature>
<name>A0A9W8PVT0_9HYPO</name>
<sequence>MGKTEVVKLISLLKRLLIWYLTNAGRHSDNGWFTVAVLQVMSATLWNTNAADWKVYFQLCFNFWKEAYIRYRIYLNIAKANLYFALQLGAIERDTAVAMVNELRAVGAHHVDPENAINRAIADHQMAAKDLKDSKVDAMANEFTGLTVSHRTGDVECNTADAASSQESEVAPSHNWLKTVLN</sequence>
<dbReference type="EMBL" id="JAPDHF010000004">
    <property type="protein sequence ID" value="KAJ4019461.1"/>
    <property type="molecule type" value="Genomic_DNA"/>
</dbReference>
<evidence type="ECO:0000256" key="1">
    <source>
        <dbReference type="SAM" id="MobiDB-lite"/>
    </source>
</evidence>
<accession>A0A9W8PVT0</accession>